<dbReference type="RefSeq" id="XP_022630496.1">
    <property type="nucleotide sequence ID" value="XM_022775113.1"/>
</dbReference>
<keyword evidence="5 11" id="KW-0812">Transmembrane</keyword>
<keyword evidence="7" id="KW-0256">Endoplasmic reticulum</keyword>
<dbReference type="GO" id="GO:0015914">
    <property type="term" value="P:phospholipid transport"/>
    <property type="evidence" value="ECO:0007669"/>
    <property type="project" value="EnsemblFungi"/>
</dbReference>
<dbReference type="GO" id="GO:0034975">
    <property type="term" value="P:protein folding in endoplasmic reticulum"/>
    <property type="evidence" value="ECO:0007669"/>
    <property type="project" value="TreeGrafter"/>
</dbReference>
<dbReference type="GO" id="GO:0072546">
    <property type="term" value="C:EMC complex"/>
    <property type="evidence" value="ECO:0007669"/>
    <property type="project" value="EnsemblFungi"/>
</dbReference>
<feature type="chain" id="PRO_5002207922" description="ER membrane protein complex subunit 1" evidence="12">
    <location>
        <begin position="25"/>
        <end position="742"/>
    </location>
</feature>
<reference evidence="14 15" key="1">
    <citation type="submission" date="2014-12" db="EMBL/GenBank/DDBJ databases">
        <authorList>
            <person name="Neuveglise Cecile"/>
        </authorList>
    </citation>
    <scope>NUCLEOTIDE SEQUENCE [LARGE SCALE GENOMIC DNA]</scope>
    <source>
        <strain evidence="14 15">CBS 12615</strain>
    </source>
</reference>
<dbReference type="AlphaFoldDB" id="A0A0C7NF00"/>
<evidence type="ECO:0000256" key="3">
    <source>
        <dbReference type="ARBA" id="ARBA00011276"/>
    </source>
</evidence>
<dbReference type="OrthoDB" id="28092at2759"/>
<evidence type="ECO:0000256" key="7">
    <source>
        <dbReference type="ARBA" id="ARBA00022824"/>
    </source>
</evidence>
<dbReference type="InterPro" id="IPR011047">
    <property type="entry name" value="Quinoprotein_ADH-like_sf"/>
</dbReference>
<evidence type="ECO:0000256" key="10">
    <source>
        <dbReference type="ARBA" id="ARBA00023180"/>
    </source>
</evidence>
<dbReference type="PANTHER" id="PTHR21573">
    <property type="entry name" value="ER MEMBRANE PROTEIN COMPLEX SUBUNIT 1"/>
    <property type="match status" value="1"/>
</dbReference>
<keyword evidence="10" id="KW-0325">Glycoprotein</keyword>
<evidence type="ECO:0000256" key="5">
    <source>
        <dbReference type="ARBA" id="ARBA00022692"/>
    </source>
</evidence>
<evidence type="ECO:0000259" key="13">
    <source>
        <dbReference type="Pfam" id="PF07774"/>
    </source>
</evidence>
<evidence type="ECO:0000256" key="1">
    <source>
        <dbReference type="ARBA" id="ARBA00004115"/>
    </source>
</evidence>
<name>A0A0C7NF00_9SACH</name>
<gene>
    <name evidence="14" type="ORF">LALA0_S11e00738g</name>
</gene>
<proteinExistence type="inferred from homology"/>
<sequence>MTRAFSFLLGLTLLALANFGKVLAVFDDEVDSIDWHLDNIGNYEFVLSTVVEDGSDQLVIVSSLGDKSLLSWVNSTDGKVLDRLPLDIQALNAATSSHNELILVNEDGARIIVDLLTGSEVPNRIESIDSDILSPCRPDMSLIQLAGKKLKVLDQNKEQVVFLHELPEDFKEVVFFNSHDDGDFDIIISTDSQKFHFLRVADYRLSQSWTRDESVANIKAFAFVSAKDSSSARLFAEISQEESLNFIEAYAYRVRQNVQRLTSYLAGKNFSVGSIVKELLLGEDDEVTSLQKDISFGFMKYLIVATDKGKILNLDARSGKKIWSIDTHLEDILKLEATSFDTELLVITKSGTSLTFEISIIEKEPFLLSKSKLPANSFVEPFADGDFVYLELEDHSKMVLNRSRKASEDSFLLYHDETQLSSHLYKNEALEETWRIYLDGEEKILAFCERDQSPVVSLGSILGNRTVLYKYLYPYLAAYITGDSTTNIMTVRIIDIATGELVHSVSHNDTVDLTSSINLVVGENWVVYTYFSNDPLPEQKIGVIELYESLTPNVRLSSGSSAADPLSNVLRPEVVQKAYMYPETIKNLALTKTKFGITIRSVVLELENGQITSLPKFILNARRIEESLMSADDKKEFLNSPYVSAIPVSDFTILTHHRRVLSGPNSHLISVPTNLESTSIVCSLGHDLFCTKVTPSSQFDKLKPSFQKGQLISTVVGLFVLCFFIRPMVDTKKLKTKWLVKS</sequence>
<evidence type="ECO:0000256" key="4">
    <source>
        <dbReference type="ARBA" id="ARBA00020824"/>
    </source>
</evidence>
<dbReference type="PANTHER" id="PTHR21573:SF0">
    <property type="entry name" value="ER MEMBRANE PROTEIN COMPLEX SUBUNIT 1"/>
    <property type="match status" value="1"/>
</dbReference>
<dbReference type="EMBL" id="LN736370">
    <property type="protein sequence ID" value="CEP64288.1"/>
    <property type="molecule type" value="Genomic_DNA"/>
</dbReference>
<keyword evidence="8 11" id="KW-1133">Transmembrane helix</keyword>
<dbReference type="Pfam" id="PF07774">
    <property type="entry name" value="EMC1_C"/>
    <property type="match status" value="1"/>
</dbReference>
<dbReference type="SUPFAM" id="SSF50998">
    <property type="entry name" value="Quinoprotein alcohol dehydrogenase-like"/>
    <property type="match status" value="1"/>
</dbReference>
<evidence type="ECO:0000256" key="12">
    <source>
        <dbReference type="SAM" id="SignalP"/>
    </source>
</evidence>
<dbReference type="InterPro" id="IPR011678">
    <property type="entry name" value="EMC1_C"/>
</dbReference>
<dbReference type="GeneID" id="34687836"/>
<feature type="domain" description="ER membrane protein complex subunit 1 C-terminal" evidence="13">
    <location>
        <begin position="523"/>
        <end position="738"/>
    </location>
</feature>
<keyword evidence="9 11" id="KW-0472">Membrane</keyword>
<evidence type="ECO:0000256" key="9">
    <source>
        <dbReference type="ARBA" id="ARBA00023136"/>
    </source>
</evidence>
<feature type="transmembrane region" description="Helical" evidence="11">
    <location>
        <begin position="711"/>
        <end position="729"/>
    </location>
</feature>
<dbReference type="GO" id="GO:0006644">
    <property type="term" value="P:phospholipid metabolic process"/>
    <property type="evidence" value="ECO:0007669"/>
    <property type="project" value="EnsemblFungi"/>
</dbReference>
<dbReference type="STRING" id="1245769.A0A0C7NF00"/>
<evidence type="ECO:0000313" key="15">
    <source>
        <dbReference type="Proteomes" id="UP000054304"/>
    </source>
</evidence>
<keyword evidence="6 12" id="KW-0732">Signal</keyword>
<evidence type="ECO:0000256" key="8">
    <source>
        <dbReference type="ARBA" id="ARBA00022989"/>
    </source>
</evidence>
<evidence type="ECO:0000256" key="6">
    <source>
        <dbReference type="ARBA" id="ARBA00022729"/>
    </source>
</evidence>
<comment type="subcellular location">
    <subcellularLocation>
        <location evidence="1">Endoplasmic reticulum membrane</location>
        <topology evidence="1">Single-pass type I membrane protein</topology>
    </subcellularLocation>
</comment>
<dbReference type="Proteomes" id="UP000054304">
    <property type="component" value="Unassembled WGS sequence"/>
</dbReference>
<evidence type="ECO:0000256" key="11">
    <source>
        <dbReference type="SAM" id="Phobius"/>
    </source>
</evidence>
<evidence type="ECO:0000313" key="14">
    <source>
        <dbReference type="EMBL" id="CEP64288.1"/>
    </source>
</evidence>
<dbReference type="GO" id="GO:0045050">
    <property type="term" value="P:protein insertion into ER membrane by stop-transfer membrane-anchor sequence"/>
    <property type="evidence" value="ECO:0007669"/>
    <property type="project" value="EnsemblFungi"/>
</dbReference>
<organism evidence="14 15">
    <name type="scientific">Lachancea lanzarotensis</name>
    <dbReference type="NCBI Taxonomy" id="1245769"/>
    <lineage>
        <taxon>Eukaryota</taxon>
        <taxon>Fungi</taxon>
        <taxon>Dikarya</taxon>
        <taxon>Ascomycota</taxon>
        <taxon>Saccharomycotina</taxon>
        <taxon>Saccharomycetes</taxon>
        <taxon>Saccharomycetales</taxon>
        <taxon>Saccharomycetaceae</taxon>
        <taxon>Lachancea</taxon>
    </lineage>
</organism>
<comment type="similarity">
    <text evidence="2">Belongs to the EMC1 family.</text>
</comment>
<accession>A0A0C7NF00</accession>
<keyword evidence="15" id="KW-1185">Reference proteome</keyword>
<protein>
    <recommendedName>
        <fullName evidence="4">ER membrane protein complex subunit 1</fullName>
    </recommendedName>
</protein>
<dbReference type="InterPro" id="IPR026895">
    <property type="entry name" value="EMC1"/>
</dbReference>
<dbReference type="HOGENOM" id="CLU_005034_3_0_1"/>
<feature type="signal peptide" evidence="12">
    <location>
        <begin position="1"/>
        <end position="24"/>
    </location>
</feature>
<comment type="subunit">
    <text evidence="3">Component of the ER membrane protein complex (EMC).</text>
</comment>
<dbReference type="GO" id="GO:0032977">
    <property type="term" value="F:membrane insertase activity"/>
    <property type="evidence" value="ECO:0007669"/>
    <property type="project" value="EnsemblFungi"/>
</dbReference>
<evidence type="ECO:0000256" key="2">
    <source>
        <dbReference type="ARBA" id="ARBA00007904"/>
    </source>
</evidence>